<accession>A0AAV8XHH5</accession>
<gene>
    <name evidence="2" type="ORF">NQ318_001787</name>
</gene>
<evidence type="ECO:0000259" key="1">
    <source>
        <dbReference type="SMART" id="SM01359"/>
    </source>
</evidence>
<sequence>MHVLENRPDLNVEPLSKFGVYYTTDRLNANETTTFYYMIKSQNRIYKLRKINHVVRKHSQDLFNDLTNIVGNKHKFTKTSTLIDSFIVKFRLDKRIRIKYQLLVYYITSSGETVAITRNVEVPPCLLKVDAKWVQKQMVPGSTATLNIKSAAHSLCSISTVDKATKFLPGIHPKFDASFFVQLVLGRKRLSGIFEEELHNANEKTQSRYVH</sequence>
<dbReference type="Pfam" id="PF07703">
    <property type="entry name" value="A2M_BRD"/>
    <property type="match status" value="1"/>
</dbReference>
<feature type="non-terminal residue" evidence="2">
    <location>
        <position position="211"/>
    </location>
</feature>
<organism evidence="2 3">
    <name type="scientific">Aromia moschata</name>
    <dbReference type="NCBI Taxonomy" id="1265417"/>
    <lineage>
        <taxon>Eukaryota</taxon>
        <taxon>Metazoa</taxon>
        <taxon>Ecdysozoa</taxon>
        <taxon>Arthropoda</taxon>
        <taxon>Hexapoda</taxon>
        <taxon>Insecta</taxon>
        <taxon>Pterygota</taxon>
        <taxon>Neoptera</taxon>
        <taxon>Endopterygota</taxon>
        <taxon>Coleoptera</taxon>
        <taxon>Polyphaga</taxon>
        <taxon>Cucujiformia</taxon>
        <taxon>Chrysomeloidea</taxon>
        <taxon>Cerambycidae</taxon>
        <taxon>Cerambycinae</taxon>
        <taxon>Callichromatini</taxon>
        <taxon>Aromia</taxon>
    </lineage>
</organism>
<feature type="domain" description="Alpha-2-macroglobulin bait region" evidence="1">
    <location>
        <begin position="1"/>
        <end position="168"/>
    </location>
</feature>
<dbReference type="InterPro" id="IPR050473">
    <property type="entry name" value="A2M/Complement_sys"/>
</dbReference>
<dbReference type="InterPro" id="IPR011625">
    <property type="entry name" value="A2M_N_BRD"/>
</dbReference>
<protein>
    <recommendedName>
        <fullName evidence="1">Alpha-2-macroglobulin bait region domain-containing protein</fullName>
    </recommendedName>
</protein>
<dbReference type="PANTHER" id="PTHR11412:SF171">
    <property type="entry name" value="PREGNANCY ZONE PROTEIN-LIKE PROTEIN"/>
    <property type="match status" value="1"/>
</dbReference>
<name>A0AAV8XHH5_9CUCU</name>
<evidence type="ECO:0000313" key="2">
    <source>
        <dbReference type="EMBL" id="KAJ8938254.1"/>
    </source>
</evidence>
<evidence type="ECO:0000313" key="3">
    <source>
        <dbReference type="Proteomes" id="UP001162162"/>
    </source>
</evidence>
<dbReference type="AlphaFoldDB" id="A0AAV8XHH5"/>
<dbReference type="PANTHER" id="PTHR11412">
    <property type="entry name" value="MACROGLOBULIN / COMPLEMENT"/>
    <property type="match status" value="1"/>
</dbReference>
<comment type="caution">
    <text evidence="2">The sequence shown here is derived from an EMBL/GenBank/DDBJ whole genome shotgun (WGS) entry which is preliminary data.</text>
</comment>
<keyword evidence="3" id="KW-1185">Reference proteome</keyword>
<proteinExistence type="predicted"/>
<dbReference type="Gene3D" id="2.60.40.1930">
    <property type="match status" value="1"/>
</dbReference>
<dbReference type="SMART" id="SM01359">
    <property type="entry name" value="A2M_N_2"/>
    <property type="match status" value="1"/>
</dbReference>
<dbReference type="Proteomes" id="UP001162162">
    <property type="component" value="Unassembled WGS sequence"/>
</dbReference>
<reference evidence="2" key="1">
    <citation type="journal article" date="2023" name="Insect Mol. Biol.">
        <title>Genome sequencing provides insights into the evolution of gene families encoding plant cell wall-degrading enzymes in longhorned beetles.</title>
        <authorList>
            <person name="Shin N.R."/>
            <person name="Okamura Y."/>
            <person name="Kirsch R."/>
            <person name="Pauchet Y."/>
        </authorList>
    </citation>
    <scope>NUCLEOTIDE SEQUENCE</scope>
    <source>
        <strain evidence="2">AMC_N1</strain>
    </source>
</reference>
<dbReference type="EMBL" id="JAPWTK010000574">
    <property type="protein sequence ID" value="KAJ8938254.1"/>
    <property type="molecule type" value="Genomic_DNA"/>
</dbReference>